<evidence type="ECO:0000313" key="2">
    <source>
        <dbReference type="EMBL" id="RAK77601.1"/>
    </source>
</evidence>
<dbReference type="EMBL" id="KZ824641">
    <property type="protein sequence ID" value="RAK77601.1"/>
    <property type="molecule type" value="Genomic_DNA"/>
</dbReference>
<organism evidence="2 3">
    <name type="scientific">Aspergillus fijiensis CBS 313.89</name>
    <dbReference type="NCBI Taxonomy" id="1448319"/>
    <lineage>
        <taxon>Eukaryota</taxon>
        <taxon>Fungi</taxon>
        <taxon>Dikarya</taxon>
        <taxon>Ascomycota</taxon>
        <taxon>Pezizomycotina</taxon>
        <taxon>Eurotiomycetes</taxon>
        <taxon>Eurotiomycetidae</taxon>
        <taxon>Eurotiales</taxon>
        <taxon>Aspergillaceae</taxon>
        <taxon>Aspergillus</taxon>
    </lineage>
</organism>
<accession>A0A8G1RVM5</accession>
<gene>
    <name evidence="2" type="ORF">BO72DRAFT_101437</name>
</gene>
<dbReference type="VEuPathDB" id="FungiDB:BO72DRAFT_101437"/>
<proteinExistence type="predicted"/>
<dbReference type="Proteomes" id="UP000249789">
    <property type="component" value="Unassembled WGS sequence"/>
</dbReference>
<keyword evidence="1" id="KW-1133">Transmembrane helix</keyword>
<keyword evidence="1" id="KW-0812">Transmembrane</keyword>
<sequence length="75" mass="8935">MGHGMNGYHTRQYNAMQNSTRYERIRYERFSVPEAGVSLWIGWRLFSLNISFLVHGNSAIGIDFFFFFFLLYLSR</sequence>
<name>A0A8G1RVM5_9EURO</name>
<evidence type="ECO:0000256" key="1">
    <source>
        <dbReference type="SAM" id="Phobius"/>
    </source>
</evidence>
<evidence type="ECO:0000313" key="3">
    <source>
        <dbReference type="Proteomes" id="UP000249789"/>
    </source>
</evidence>
<dbReference type="GeneID" id="63856206"/>
<protein>
    <submittedName>
        <fullName evidence="2">Uncharacterized protein</fullName>
    </submittedName>
</protein>
<keyword evidence="3" id="KW-1185">Reference proteome</keyword>
<feature type="transmembrane region" description="Helical" evidence="1">
    <location>
        <begin position="52"/>
        <end position="73"/>
    </location>
</feature>
<keyword evidence="1" id="KW-0472">Membrane</keyword>
<dbReference type="RefSeq" id="XP_040801611.1">
    <property type="nucleotide sequence ID" value="XM_040938873.1"/>
</dbReference>
<dbReference type="AlphaFoldDB" id="A0A8G1RVM5"/>
<reference evidence="2 3" key="1">
    <citation type="submission" date="2018-02" db="EMBL/GenBank/DDBJ databases">
        <title>The genomes of Aspergillus section Nigri reveals drivers in fungal speciation.</title>
        <authorList>
            <consortium name="DOE Joint Genome Institute"/>
            <person name="Vesth T.C."/>
            <person name="Nybo J."/>
            <person name="Theobald S."/>
            <person name="Brandl J."/>
            <person name="Frisvad J.C."/>
            <person name="Nielsen K.F."/>
            <person name="Lyhne E.K."/>
            <person name="Kogle M.E."/>
            <person name="Kuo A."/>
            <person name="Riley R."/>
            <person name="Clum A."/>
            <person name="Nolan M."/>
            <person name="Lipzen A."/>
            <person name="Salamov A."/>
            <person name="Henrissat B."/>
            <person name="Wiebenga A."/>
            <person name="De vries R.P."/>
            <person name="Grigoriev I.V."/>
            <person name="Mortensen U.H."/>
            <person name="Andersen M.R."/>
            <person name="Baker S.E."/>
        </authorList>
    </citation>
    <scope>NUCLEOTIDE SEQUENCE [LARGE SCALE GENOMIC DNA]</scope>
    <source>
        <strain evidence="2 3">CBS 313.89</strain>
    </source>
</reference>